<sequence length="501" mass="58386">MKTKIFLTIESKGYEICYITLRKDVIDRKKEFFPFYYDTRDESYSKNISLSIVDNIKKFEDKNKIKIKHIAIVESNINSSYKTIEFPKFAKQREIRRVGRNEIEANASEDLVSSLVSYKIKKTENGYVKYGMFSFDKNTSEIIKYIEKYGKIYCKEVYLNFQVIQYITSCCKCWNDLSRFKDEVTILEIRNTDSIIYSIIEGVVENTMVIDAENYSDGIINYINDQDRIIIFGTIGDAWHDIIERIEHKVMLKNSEDIVVDTIVGNTASIDDMDLINDMDSMCNTDSMYNTGSICNTDSVKASLLSRYENYNLMPINILKRVKRRENIYYKVFINISIIILILLFIEFSLAYRENIKLSELILTKNDNTMKLHKSSNKKIKGYENIYGVDVGKIISFINYLNGRVLSIKSEYNSKIVITFCIDDPDKFQSFFDSDIMKNVKITSINIDEAIEENTVEKIQNPDDGNIISTNEDNKKDDELSNETEKIRVVKKIMNIEIEIE</sequence>
<evidence type="ECO:0000256" key="2">
    <source>
        <dbReference type="SAM" id="Phobius"/>
    </source>
</evidence>
<keyword evidence="2" id="KW-0472">Membrane</keyword>
<organism evidence="3 4">
    <name type="scientific">Peptostreptococcus porci</name>
    <dbReference type="NCBI Taxonomy" id="2652282"/>
    <lineage>
        <taxon>Bacteria</taxon>
        <taxon>Bacillati</taxon>
        <taxon>Bacillota</taxon>
        <taxon>Clostridia</taxon>
        <taxon>Peptostreptococcales</taxon>
        <taxon>Peptostreptococcaceae</taxon>
        <taxon>Peptostreptococcus</taxon>
    </lineage>
</organism>
<gene>
    <name evidence="3" type="ORF">FYJ71_00760</name>
</gene>
<dbReference type="Proteomes" id="UP000440713">
    <property type="component" value="Unassembled WGS sequence"/>
</dbReference>
<evidence type="ECO:0000313" key="3">
    <source>
        <dbReference type="EMBL" id="MST61514.1"/>
    </source>
</evidence>
<reference evidence="3 4" key="1">
    <citation type="submission" date="2019-08" db="EMBL/GenBank/DDBJ databases">
        <title>In-depth cultivation of the pig gut microbiome towards novel bacterial diversity and tailored functional studies.</title>
        <authorList>
            <person name="Wylensek D."/>
            <person name="Hitch T.C.A."/>
            <person name="Clavel T."/>
        </authorList>
    </citation>
    <scope>NUCLEOTIDE SEQUENCE [LARGE SCALE GENOMIC DNA]</scope>
    <source>
        <strain evidence="3 4">WCA-SAB-591-4A-A</strain>
    </source>
</reference>
<feature type="region of interest" description="Disordered" evidence="1">
    <location>
        <begin position="461"/>
        <end position="480"/>
    </location>
</feature>
<keyword evidence="2" id="KW-0812">Transmembrane</keyword>
<evidence type="ECO:0000256" key="1">
    <source>
        <dbReference type="SAM" id="MobiDB-lite"/>
    </source>
</evidence>
<evidence type="ECO:0000313" key="4">
    <source>
        <dbReference type="Proteomes" id="UP000440713"/>
    </source>
</evidence>
<accession>A0A6N7XDM0</accession>
<feature type="transmembrane region" description="Helical" evidence="2">
    <location>
        <begin position="328"/>
        <end position="352"/>
    </location>
</feature>
<dbReference type="AlphaFoldDB" id="A0A6N7XDM0"/>
<name>A0A6N7XDM0_9FIRM</name>
<dbReference type="RefSeq" id="WP_154536946.1">
    <property type="nucleotide sequence ID" value="NZ_VUNE01000001.1"/>
</dbReference>
<dbReference type="EMBL" id="VUNE01000001">
    <property type="protein sequence ID" value="MST61514.1"/>
    <property type="molecule type" value="Genomic_DNA"/>
</dbReference>
<protein>
    <submittedName>
        <fullName evidence="3">Uncharacterized protein</fullName>
    </submittedName>
</protein>
<comment type="caution">
    <text evidence="3">The sequence shown here is derived from an EMBL/GenBank/DDBJ whole genome shotgun (WGS) entry which is preliminary data.</text>
</comment>
<keyword evidence="2" id="KW-1133">Transmembrane helix</keyword>
<keyword evidence="4" id="KW-1185">Reference proteome</keyword>
<proteinExistence type="predicted"/>